<dbReference type="SUPFAM" id="SSF53098">
    <property type="entry name" value="Ribonuclease H-like"/>
    <property type="match status" value="1"/>
</dbReference>
<accession>A0A645ENA5</accession>
<reference evidence="1" key="1">
    <citation type="submission" date="2019-08" db="EMBL/GenBank/DDBJ databases">
        <authorList>
            <person name="Kucharzyk K."/>
            <person name="Murdoch R.W."/>
            <person name="Higgins S."/>
            <person name="Loffler F."/>
        </authorList>
    </citation>
    <scope>NUCLEOTIDE SEQUENCE</scope>
</reference>
<name>A0A645ENA5_9ZZZZ</name>
<proteinExistence type="predicted"/>
<dbReference type="InterPro" id="IPR012337">
    <property type="entry name" value="RNaseH-like_sf"/>
</dbReference>
<dbReference type="PANTHER" id="PTHR34614">
    <property type="match status" value="1"/>
</dbReference>
<dbReference type="AlphaFoldDB" id="A0A645ENA5"/>
<gene>
    <name evidence="1" type="ORF">SDC9_150147</name>
</gene>
<protein>
    <recommendedName>
        <fullName evidence="2">Transposase IS4-like domain-containing protein</fullName>
    </recommendedName>
</protein>
<evidence type="ECO:0000313" key="1">
    <source>
        <dbReference type="EMBL" id="MPN02926.1"/>
    </source>
</evidence>
<evidence type="ECO:0008006" key="2">
    <source>
        <dbReference type="Google" id="ProtNLM"/>
    </source>
</evidence>
<comment type="caution">
    <text evidence="1">The sequence shown here is derived from an EMBL/GenBank/DDBJ whole genome shotgun (WGS) entry which is preliminary data.</text>
</comment>
<dbReference type="PANTHER" id="PTHR34614:SF2">
    <property type="entry name" value="TRANSPOSASE IS4-LIKE DOMAIN-CONTAINING PROTEIN"/>
    <property type="match status" value="1"/>
</dbReference>
<dbReference type="EMBL" id="VSSQ01048880">
    <property type="protein sequence ID" value="MPN02926.1"/>
    <property type="molecule type" value="Genomic_DNA"/>
</dbReference>
<organism evidence="1">
    <name type="scientific">bioreactor metagenome</name>
    <dbReference type="NCBI Taxonomy" id="1076179"/>
    <lineage>
        <taxon>unclassified sequences</taxon>
        <taxon>metagenomes</taxon>
        <taxon>ecological metagenomes</taxon>
    </lineage>
</organism>
<sequence>MLFTDRGDLTDGQIVTAYRNAWYVEHGFRQMKDTSHLSVRPLFHWKDERIEVHIFICVLAFRLCSLLRMELDRKGIHASIDAILDEMGKIKTVDTFFGDPDRPTRVQTFSKGSDLAEKIIETYNLKETYKVR</sequence>